<evidence type="ECO:0000256" key="1">
    <source>
        <dbReference type="ARBA" id="ARBA00022705"/>
    </source>
</evidence>
<dbReference type="GO" id="GO:0006260">
    <property type="term" value="P:DNA replication"/>
    <property type="evidence" value="ECO:0007669"/>
    <property type="project" value="UniProtKB-KW"/>
</dbReference>
<dbReference type="InterPro" id="IPR036869">
    <property type="entry name" value="J_dom_sf"/>
</dbReference>
<keyword evidence="1" id="KW-0235">DNA replication</keyword>
<evidence type="ECO:0008006" key="5">
    <source>
        <dbReference type="Google" id="ProtNLM"/>
    </source>
</evidence>
<keyword evidence="4" id="KW-1185">Reference proteome</keyword>
<dbReference type="RefSeq" id="WP_184246853.1">
    <property type="nucleotide sequence ID" value="NZ_BAAACU010000059.1"/>
</dbReference>
<dbReference type="Gene3D" id="1.10.287.110">
    <property type="entry name" value="DnaJ domain"/>
    <property type="match status" value="1"/>
</dbReference>
<name>A0A841RLL7_9BACI</name>
<organism evidence="3 4">
    <name type="scientific">Gracilibacillus halotolerans</name>
    <dbReference type="NCBI Taxonomy" id="74386"/>
    <lineage>
        <taxon>Bacteria</taxon>
        <taxon>Bacillati</taxon>
        <taxon>Bacillota</taxon>
        <taxon>Bacilli</taxon>
        <taxon>Bacillales</taxon>
        <taxon>Bacillaceae</taxon>
        <taxon>Gracilibacillus</taxon>
    </lineage>
</organism>
<comment type="caution">
    <text evidence="3">The sequence shown here is derived from an EMBL/GenBank/DDBJ whole genome shotgun (WGS) entry which is preliminary data.</text>
</comment>
<evidence type="ECO:0000313" key="4">
    <source>
        <dbReference type="Proteomes" id="UP000572212"/>
    </source>
</evidence>
<dbReference type="SUPFAM" id="SSF46565">
    <property type="entry name" value="Chaperone J-domain"/>
    <property type="match status" value="1"/>
</dbReference>
<evidence type="ECO:0000313" key="3">
    <source>
        <dbReference type="EMBL" id="MBB6512832.1"/>
    </source>
</evidence>
<sequence>MKIVRKYLTNPIFRSLRVRGKLVKLSLKGNDLYSYKIISPTLDLKVGNDRIRLELSTDTGRIQQVFCQLDGEEFTFEKLATFADLIALLDSLSIKSYWKQQETVFLLYTFLRFCISIITVERIRTIIREGTQEEFQELLEKQLKCTTLFVHLLESSQIRFSPYVVNARAKSLLLLGLDPRKKYEKKDLKMSGREWLRLTHPDTELGNEELFKRVNEAVTYLTK</sequence>
<reference evidence="3 4" key="1">
    <citation type="submission" date="2020-08" db="EMBL/GenBank/DDBJ databases">
        <title>Genomic Encyclopedia of Type Strains, Phase IV (KMG-IV): sequencing the most valuable type-strain genomes for metagenomic binning, comparative biology and taxonomic classification.</title>
        <authorList>
            <person name="Goeker M."/>
        </authorList>
    </citation>
    <scope>NUCLEOTIDE SEQUENCE [LARGE SCALE GENOMIC DNA]</scope>
    <source>
        <strain evidence="3 4">DSM 11805</strain>
    </source>
</reference>
<dbReference type="AlphaFoldDB" id="A0A841RLL7"/>
<dbReference type="EMBL" id="JACHON010000005">
    <property type="protein sequence ID" value="MBB6512832.1"/>
    <property type="molecule type" value="Genomic_DNA"/>
</dbReference>
<gene>
    <name evidence="3" type="ORF">GGQ92_001621</name>
</gene>
<keyword evidence="2" id="KW-0346">Stress response</keyword>
<protein>
    <recommendedName>
        <fullName evidence="5">J domain-containing protein</fullName>
    </recommendedName>
</protein>
<proteinExistence type="predicted"/>
<accession>A0A841RLL7</accession>
<evidence type="ECO:0000256" key="2">
    <source>
        <dbReference type="ARBA" id="ARBA00023016"/>
    </source>
</evidence>
<dbReference type="Proteomes" id="UP000572212">
    <property type="component" value="Unassembled WGS sequence"/>
</dbReference>